<dbReference type="KEGG" id="tet:TTHERM_00535270"/>
<dbReference type="CDD" id="cd20558">
    <property type="entry name" value="CYCLIN_ScPCL7-like"/>
    <property type="match status" value="1"/>
</dbReference>
<evidence type="ECO:0000313" key="3">
    <source>
        <dbReference type="Proteomes" id="UP000009168"/>
    </source>
</evidence>
<dbReference type="PANTHER" id="PTHR15615:SF108">
    <property type="entry name" value="PROTEIN CNPPD1"/>
    <property type="match status" value="1"/>
</dbReference>
<sequence>MQRREMTAMTQNKSETQESVKQCGNQKDILKSEEIMSQNPMLDNTSDGEKVEKSINLQAIAEYLEQIARQQDAEQAVPHPTFAAKKLPPISIMDYLKRLQKFTDCSNANFVLALIYIERLQESMGEILLNSYTILRLILASTIIAIKYNYDQTLKNDYYAKIGGVKKEELNELEAAFCEMMDFRLYVSDETFENYVNQFSF</sequence>
<proteinExistence type="predicted"/>
<dbReference type="AlphaFoldDB" id="I7MA11"/>
<dbReference type="InParanoid" id="I7MA11"/>
<dbReference type="RefSeq" id="XP_001023436.2">
    <property type="nucleotide sequence ID" value="XM_001023436.2"/>
</dbReference>
<dbReference type="SUPFAM" id="SSF47954">
    <property type="entry name" value="Cyclin-like"/>
    <property type="match status" value="1"/>
</dbReference>
<dbReference type="Gene3D" id="1.10.472.10">
    <property type="entry name" value="Cyclin-like"/>
    <property type="match status" value="1"/>
</dbReference>
<feature type="compositionally biased region" description="Polar residues" evidence="1">
    <location>
        <begin position="8"/>
        <end position="24"/>
    </location>
</feature>
<evidence type="ECO:0000313" key="2">
    <source>
        <dbReference type="EMBL" id="EAS03191.2"/>
    </source>
</evidence>
<dbReference type="STRING" id="312017.I7MA11"/>
<dbReference type="OrthoDB" id="1060854at2759"/>
<dbReference type="GeneID" id="7843867"/>
<protein>
    <submittedName>
        <fullName evidence="2">Amine-terminal domain cyclin</fullName>
    </submittedName>
</protein>
<dbReference type="GO" id="GO:0019901">
    <property type="term" value="F:protein kinase binding"/>
    <property type="evidence" value="ECO:0007669"/>
    <property type="project" value="InterPro"/>
</dbReference>
<gene>
    <name evidence="2" type="ORF">TTHERM_00535270</name>
</gene>
<dbReference type="Proteomes" id="UP000009168">
    <property type="component" value="Unassembled WGS sequence"/>
</dbReference>
<dbReference type="InterPro" id="IPR013922">
    <property type="entry name" value="Cyclin_PHO80-like"/>
</dbReference>
<dbReference type="EMBL" id="GG662495">
    <property type="protein sequence ID" value="EAS03191.2"/>
    <property type="molecule type" value="Genomic_DNA"/>
</dbReference>
<evidence type="ECO:0000256" key="1">
    <source>
        <dbReference type="SAM" id="MobiDB-lite"/>
    </source>
</evidence>
<feature type="region of interest" description="Disordered" evidence="1">
    <location>
        <begin position="1"/>
        <end position="24"/>
    </location>
</feature>
<dbReference type="InterPro" id="IPR036915">
    <property type="entry name" value="Cyclin-like_sf"/>
</dbReference>
<name>I7MA11_TETTS</name>
<dbReference type="Pfam" id="PF08613">
    <property type="entry name" value="Cyclin"/>
    <property type="match status" value="1"/>
</dbReference>
<dbReference type="PANTHER" id="PTHR15615">
    <property type="match status" value="1"/>
</dbReference>
<keyword evidence="3" id="KW-1185">Reference proteome</keyword>
<organism evidence="2 3">
    <name type="scientific">Tetrahymena thermophila (strain SB210)</name>
    <dbReference type="NCBI Taxonomy" id="312017"/>
    <lineage>
        <taxon>Eukaryota</taxon>
        <taxon>Sar</taxon>
        <taxon>Alveolata</taxon>
        <taxon>Ciliophora</taxon>
        <taxon>Intramacronucleata</taxon>
        <taxon>Oligohymenophorea</taxon>
        <taxon>Hymenostomatida</taxon>
        <taxon>Tetrahymenina</taxon>
        <taxon>Tetrahymenidae</taxon>
        <taxon>Tetrahymena</taxon>
    </lineage>
</organism>
<reference evidence="3" key="1">
    <citation type="journal article" date="2006" name="PLoS Biol.">
        <title>Macronuclear genome sequence of the ciliate Tetrahymena thermophila, a model eukaryote.</title>
        <authorList>
            <person name="Eisen J.A."/>
            <person name="Coyne R.S."/>
            <person name="Wu M."/>
            <person name="Wu D."/>
            <person name="Thiagarajan M."/>
            <person name="Wortman J.R."/>
            <person name="Badger J.H."/>
            <person name="Ren Q."/>
            <person name="Amedeo P."/>
            <person name="Jones K.M."/>
            <person name="Tallon L.J."/>
            <person name="Delcher A.L."/>
            <person name="Salzberg S.L."/>
            <person name="Silva J.C."/>
            <person name="Haas B.J."/>
            <person name="Majoros W.H."/>
            <person name="Farzad M."/>
            <person name="Carlton J.M."/>
            <person name="Smith R.K. Jr."/>
            <person name="Garg J."/>
            <person name="Pearlman R.E."/>
            <person name="Karrer K.M."/>
            <person name="Sun L."/>
            <person name="Manning G."/>
            <person name="Elde N.C."/>
            <person name="Turkewitz A.P."/>
            <person name="Asai D.J."/>
            <person name="Wilkes D.E."/>
            <person name="Wang Y."/>
            <person name="Cai H."/>
            <person name="Collins K."/>
            <person name="Stewart B.A."/>
            <person name="Lee S.R."/>
            <person name="Wilamowska K."/>
            <person name="Weinberg Z."/>
            <person name="Ruzzo W.L."/>
            <person name="Wloga D."/>
            <person name="Gaertig J."/>
            <person name="Frankel J."/>
            <person name="Tsao C.-C."/>
            <person name="Gorovsky M.A."/>
            <person name="Keeling P.J."/>
            <person name="Waller R.F."/>
            <person name="Patron N.J."/>
            <person name="Cherry J.M."/>
            <person name="Stover N.A."/>
            <person name="Krieger C.J."/>
            <person name="del Toro C."/>
            <person name="Ryder H.F."/>
            <person name="Williamson S.C."/>
            <person name="Barbeau R.A."/>
            <person name="Hamilton E.P."/>
            <person name="Orias E."/>
        </authorList>
    </citation>
    <scope>NUCLEOTIDE SEQUENCE [LARGE SCALE GENOMIC DNA]</scope>
    <source>
        <strain evidence="3">SB210</strain>
    </source>
</reference>
<accession>I7MA11</accession>